<proteinExistence type="predicted"/>
<dbReference type="Gene3D" id="3.40.50.2300">
    <property type="match status" value="1"/>
</dbReference>
<dbReference type="AlphaFoldDB" id="A0AAV1JZA3"/>
<gene>
    <name evidence="1" type="ORF">LNINA_LOCUS13729</name>
</gene>
<dbReference type="EMBL" id="CAVLEF010000279">
    <property type="protein sequence ID" value="CAK1554872.1"/>
    <property type="molecule type" value="Genomic_DNA"/>
</dbReference>
<name>A0AAV1JZA3_9NEOP</name>
<dbReference type="Proteomes" id="UP001497472">
    <property type="component" value="Unassembled WGS sequence"/>
</dbReference>
<comment type="caution">
    <text evidence="1">The sequence shown here is derived from an EMBL/GenBank/DDBJ whole genome shotgun (WGS) entry which is preliminary data.</text>
</comment>
<sequence length="105" mass="12082">MKDVAPRKSTLEETVCQQDTIYQHRMNEEVESLNRRLLDFERLHGRTLYNAIGALRVCNQYIRGAVAMLGSVPSDSFDTLHSYANTFQMPFITPWFPEKGSVREG</sequence>
<evidence type="ECO:0000313" key="1">
    <source>
        <dbReference type="EMBL" id="CAK1554872.1"/>
    </source>
</evidence>
<keyword evidence="2" id="KW-1185">Reference proteome</keyword>
<protein>
    <submittedName>
        <fullName evidence="1">Uncharacterized protein</fullName>
    </submittedName>
</protein>
<evidence type="ECO:0000313" key="2">
    <source>
        <dbReference type="Proteomes" id="UP001497472"/>
    </source>
</evidence>
<accession>A0AAV1JZA3</accession>
<reference evidence="1 2" key="1">
    <citation type="submission" date="2023-11" db="EMBL/GenBank/DDBJ databases">
        <authorList>
            <person name="Okamura Y."/>
        </authorList>
    </citation>
    <scope>NUCLEOTIDE SEQUENCE [LARGE SCALE GENOMIC DNA]</scope>
</reference>
<organism evidence="1 2">
    <name type="scientific">Leptosia nina</name>
    <dbReference type="NCBI Taxonomy" id="320188"/>
    <lineage>
        <taxon>Eukaryota</taxon>
        <taxon>Metazoa</taxon>
        <taxon>Ecdysozoa</taxon>
        <taxon>Arthropoda</taxon>
        <taxon>Hexapoda</taxon>
        <taxon>Insecta</taxon>
        <taxon>Pterygota</taxon>
        <taxon>Neoptera</taxon>
        <taxon>Endopterygota</taxon>
        <taxon>Lepidoptera</taxon>
        <taxon>Glossata</taxon>
        <taxon>Ditrysia</taxon>
        <taxon>Papilionoidea</taxon>
        <taxon>Pieridae</taxon>
        <taxon>Pierinae</taxon>
        <taxon>Leptosia</taxon>
    </lineage>
</organism>